<gene>
    <name evidence="9" type="ORF">MUB52_05830</name>
</gene>
<evidence type="ECO:0000313" key="9">
    <source>
        <dbReference type="EMBL" id="MCV3270942.1"/>
    </source>
</evidence>
<evidence type="ECO:0000313" key="10">
    <source>
        <dbReference type="Proteomes" id="UP001208690"/>
    </source>
</evidence>
<evidence type="ECO:0000256" key="5">
    <source>
        <dbReference type="ARBA" id="ARBA00022729"/>
    </source>
</evidence>
<evidence type="ECO:0000256" key="2">
    <source>
        <dbReference type="ARBA" id="ARBA00008163"/>
    </source>
</evidence>
<reference evidence="9 10" key="1">
    <citation type="submission" date="2022-04" db="EMBL/GenBank/DDBJ databases">
        <title>Roseobacter sp. WL0113 is a bacterium isolated from neritic sediment.</title>
        <authorList>
            <person name="Wang L."/>
            <person name="He W."/>
            <person name="Zhang D.-F."/>
        </authorList>
    </citation>
    <scope>NUCLEOTIDE SEQUENCE [LARGE SCALE GENOMIC DNA]</scope>
    <source>
        <strain evidence="9 10">WL0113</strain>
    </source>
</reference>
<keyword evidence="6" id="KW-0472">Membrane</keyword>
<proteinExistence type="inferred from homology"/>
<keyword evidence="10" id="KW-1185">Reference proteome</keyword>
<dbReference type="Gene3D" id="2.40.160.60">
    <property type="entry name" value="Outer membrane protein transport protein (OMPP1/FadL/TodX)"/>
    <property type="match status" value="1"/>
</dbReference>
<evidence type="ECO:0000256" key="8">
    <source>
        <dbReference type="SAM" id="SignalP"/>
    </source>
</evidence>
<comment type="subcellular location">
    <subcellularLocation>
        <location evidence="1">Cell outer membrane</location>
        <topology evidence="1">Multi-pass membrane protein</topology>
    </subcellularLocation>
</comment>
<feature type="signal peptide" evidence="8">
    <location>
        <begin position="1"/>
        <end position="20"/>
    </location>
</feature>
<keyword evidence="3" id="KW-1134">Transmembrane beta strand</keyword>
<comment type="caution">
    <text evidence="9">The sequence shown here is derived from an EMBL/GenBank/DDBJ whole genome shotgun (WGS) entry which is preliminary data.</text>
</comment>
<comment type="similarity">
    <text evidence="2">Belongs to the OmpP1/FadL family.</text>
</comment>
<dbReference type="InterPro" id="IPR005017">
    <property type="entry name" value="OMPP1/FadL/TodX"/>
</dbReference>
<dbReference type="Proteomes" id="UP001208690">
    <property type="component" value="Unassembled WGS sequence"/>
</dbReference>
<dbReference type="PANTHER" id="PTHR35093:SF8">
    <property type="entry name" value="OUTER MEMBRANE PROTEIN NMB0088-RELATED"/>
    <property type="match status" value="1"/>
</dbReference>
<name>A0ABT3BBJ9_9RHOB</name>
<evidence type="ECO:0000256" key="3">
    <source>
        <dbReference type="ARBA" id="ARBA00022452"/>
    </source>
</evidence>
<feature type="chain" id="PRO_5047136566" description="Membrane protein involved in aromatic hydrocarbon degradation" evidence="8">
    <location>
        <begin position="21"/>
        <end position="370"/>
    </location>
</feature>
<keyword evidence="4" id="KW-0812">Transmembrane</keyword>
<evidence type="ECO:0000256" key="1">
    <source>
        <dbReference type="ARBA" id="ARBA00004571"/>
    </source>
</evidence>
<sequence length="370" mass="39513">MKNYLTSVTALCLAAGGAHAGALDRTGQSIEVLFEQGRYAEFSLGYISPDVTGQSVRAIGPFPAGTASGDIGVSNFNFGAAYKADLNDTWSYAIIFDQPFKAEVEYPDGTNYFAQGSNAQFDTYAVTALLQYNMPNGFSIYGGPRFQNSDASARIGFVNNYDVVADGDWGVGAVAGIAYERPEIALRVSLTYSSEVAHSNDVTETFNNGAVTFPGSVADFETPQSVNLEFQTGIAADTLLFGGVRWVDWSDFDLSPERYVAATGQPLLSYIDDTVTYRLGIGRRLNETWSVAASIGYEENTGNLFTNLGPADGGESLNLAAIYTQGNMKITTGLRYLWIGDTTTAVSGSPGAQFNGNDAIALGVKIGYNF</sequence>
<keyword evidence="7" id="KW-0998">Cell outer membrane</keyword>
<evidence type="ECO:0000256" key="6">
    <source>
        <dbReference type="ARBA" id="ARBA00023136"/>
    </source>
</evidence>
<evidence type="ECO:0000256" key="7">
    <source>
        <dbReference type="ARBA" id="ARBA00023237"/>
    </source>
</evidence>
<organism evidence="9 10">
    <name type="scientific">Roseobacter sinensis</name>
    <dbReference type="NCBI Taxonomy" id="2931391"/>
    <lineage>
        <taxon>Bacteria</taxon>
        <taxon>Pseudomonadati</taxon>
        <taxon>Pseudomonadota</taxon>
        <taxon>Alphaproteobacteria</taxon>
        <taxon>Rhodobacterales</taxon>
        <taxon>Roseobacteraceae</taxon>
        <taxon>Roseobacter</taxon>
    </lineage>
</organism>
<dbReference type="PANTHER" id="PTHR35093">
    <property type="entry name" value="OUTER MEMBRANE PROTEIN NMB0088-RELATED"/>
    <property type="match status" value="1"/>
</dbReference>
<protein>
    <recommendedName>
        <fullName evidence="11">Membrane protein involved in aromatic hydrocarbon degradation</fullName>
    </recommendedName>
</protein>
<dbReference type="SUPFAM" id="SSF56935">
    <property type="entry name" value="Porins"/>
    <property type="match status" value="1"/>
</dbReference>
<evidence type="ECO:0000256" key="4">
    <source>
        <dbReference type="ARBA" id="ARBA00022692"/>
    </source>
</evidence>
<dbReference type="EMBL" id="JALIEB010000003">
    <property type="protein sequence ID" value="MCV3270942.1"/>
    <property type="molecule type" value="Genomic_DNA"/>
</dbReference>
<evidence type="ECO:0008006" key="11">
    <source>
        <dbReference type="Google" id="ProtNLM"/>
    </source>
</evidence>
<accession>A0ABT3BBJ9</accession>
<keyword evidence="5 8" id="KW-0732">Signal</keyword>
<dbReference type="RefSeq" id="WP_263843265.1">
    <property type="nucleotide sequence ID" value="NZ_JALIEB010000003.1"/>
</dbReference>